<evidence type="ECO:0000313" key="2">
    <source>
        <dbReference type="Proteomes" id="UP000828941"/>
    </source>
</evidence>
<gene>
    <name evidence="1" type="ORF">L6164_018993</name>
</gene>
<sequence>MAASMAGRSTIVRTLCRVSANPVPRRTPFSVPLRTSNFTPPRTPIFHSLPLRLLRRELSSFQPLHSAIASAYLVSKLPSEASTFSEGRFANYVSPI</sequence>
<name>A0ACB9ND18_BAUVA</name>
<proteinExistence type="predicted"/>
<keyword evidence="2" id="KW-1185">Reference proteome</keyword>
<comment type="caution">
    <text evidence="1">The sequence shown here is derived from an EMBL/GenBank/DDBJ whole genome shotgun (WGS) entry which is preliminary data.</text>
</comment>
<dbReference type="EMBL" id="CM039432">
    <property type="protein sequence ID" value="KAI4334283.1"/>
    <property type="molecule type" value="Genomic_DNA"/>
</dbReference>
<reference evidence="1 2" key="1">
    <citation type="journal article" date="2022" name="DNA Res.">
        <title>Chromosomal-level genome assembly of the orchid tree Bauhinia variegata (Leguminosae; Cercidoideae) supports the allotetraploid origin hypothesis of Bauhinia.</title>
        <authorList>
            <person name="Zhong Y."/>
            <person name="Chen Y."/>
            <person name="Zheng D."/>
            <person name="Pang J."/>
            <person name="Liu Y."/>
            <person name="Luo S."/>
            <person name="Meng S."/>
            <person name="Qian L."/>
            <person name="Wei D."/>
            <person name="Dai S."/>
            <person name="Zhou R."/>
        </authorList>
    </citation>
    <scope>NUCLEOTIDE SEQUENCE [LARGE SCALE GENOMIC DNA]</scope>
    <source>
        <strain evidence="1">BV-YZ2020</strain>
    </source>
</reference>
<organism evidence="1 2">
    <name type="scientific">Bauhinia variegata</name>
    <name type="common">Purple orchid tree</name>
    <name type="synonym">Phanera variegata</name>
    <dbReference type="NCBI Taxonomy" id="167791"/>
    <lineage>
        <taxon>Eukaryota</taxon>
        <taxon>Viridiplantae</taxon>
        <taxon>Streptophyta</taxon>
        <taxon>Embryophyta</taxon>
        <taxon>Tracheophyta</taxon>
        <taxon>Spermatophyta</taxon>
        <taxon>Magnoliopsida</taxon>
        <taxon>eudicotyledons</taxon>
        <taxon>Gunneridae</taxon>
        <taxon>Pentapetalae</taxon>
        <taxon>rosids</taxon>
        <taxon>fabids</taxon>
        <taxon>Fabales</taxon>
        <taxon>Fabaceae</taxon>
        <taxon>Cercidoideae</taxon>
        <taxon>Cercideae</taxon>
        <taxon>Bauhiniinae</taxon>
        <taxon>Bauhinia</taxon>
    </lineage>
</organism>
<dbReference type="Proteomes" id="UP000828941">
    <property type="component" value="Chromosome 7"/>
</dbReference>
<accession>A0ACB9ND18</accession>
<evidence type="ECO:0000313" key="1">
    <source>
        <dbReference type="EMBL" id="KAI4334283.1"/>
    </source>
</evidence>
<protein>
    <submittedName>
        <fullName evidence="1">Uncharacterized protein</fullName>
    </submittedName>
</protein>